<dbReference type="AlphaFoldDB" id="A0A8H8WXC1"/>
<evidence type="ECO:0008006" key="3">
    <source>
        <dbReference type="Google" id="ProtNLM"/>
    </source>
</evidence>
<proteinExistence type="predicted"/>
<dbReference type="RefSeq" id="WP_207179108.1">
    <property type="nucleotide sequence ID" value="NZ_AP024145.1"/>
</dbReference>
<organism evidence="1 2">
    <name type="scientific">Methylobacterium indicum</name>
    <dbReference type="NCBI Taxonomy" id="1775910"/>
    <lineage>
        <taxon>Bacteria</taxon>
        <taxon>Pseudomonadati</taxon>
        <taxon>Pseudomonadota</taxon>
        <taxon>Alphaproteobacteria</taxon>
        <taxon>Hyphomicrobiales</taxon>
        <taxon>Methylobacteriaceae</taxon>
        <taxon>Methylobacterium</taxon>
    </lineage>
</organism>
<reference evidence="1" key="1">
    <citation type="submission" date="2020-11" db="EMBL/GenBank/DDBJ databases">
        <title>Complete genome sequence of a novel pathogenic Methylobacterium strain isolated from rice in Vietnam.</title>
        <authorList>
            <person name="Lai K."/>
            <person name="Okazaki S."/>
            <person name="Higashi K."/>
            <person name="Mori H."/>
            <person name="Toyoda A."/>
            <person name="Kurokawa K."/>
        </authorList>
    </citation>
    <scope>NUCLEOTIDE SEQUENCE</scope>
    <source>
        <strain evidence="1">VL1</strain>
    </source>
</reference>
<dbReference type="Pfam" id="PF11684">
    <property type="entry name" value="DUF3280"/>
    <property type="match status" value="1"/>
</dbReference>
<dbReference type="KEGG" id="mind:mvi_45750"/>
<gene>
    <name evidence="1" type="ORF">mvi_45750</name>
</gene>
<dbReference type="InterPro" id="IPR021698">
    <property type="entry name" value="DUF3280"/>
</dbReference>
<sequence length="179" mass="18701">MLVPRALSVPAILPALAALLVGPPVISPVLAASSPAAVFAIELAEPGVIGPRPLKPDEARRLALATDALRREVAGRGLDPVDLAPQAAAIRRDAPLYKCEGCAEKIAQAAGAALVVYGYVQRSAPQVLNLNITITDVASGKVLRGGQVVIQGDTDETWLHGVRSLVKNRLFAEPLPNRS</sequence>
<accession>A0A8H8WXC1</accession>
<name>A0A8H8WXC1_9HYPH</name>
<protein>
    <recommendedName>
        <fullName evidence="3">DUF2380 domain-containing protein</fullName>
    </recommendedName>
</protein>
<evidence type="ECO:0000313" key="2">
    <source>
        <dbReference type="Proteomes" id="UP000663508"/>
    </source>
</evidence>
<evidence type="ECO:0000313" key="1">
    <source>
        <dbReference type="EMBL" id="BCM86114.1"/>
    </source>
</evidence>
<dbReference type="EMBL" id="AP024145">
    <property type="protein sequence ID" value="BCM86114.1"/>
    <property type="molecule type" value="Genomic_DNA"/>
</dbReference>
<dbReference type="Proteomes" id="UP000663508">
    <property type="component" value="Chromosome"/>
</dbReference>